<feature type="compositionally biased region" description="Low complexity" evidence="1">
    <location>
        <begin position="1"/>
        <end position="11"/>
    </location>
</feature>
<feature type="region of interest" description="Disordered" evidence="1">
    <location>
        <begin position="1"/>
        <end position="23"/>
    </location>
</feature>
<reference evidence="2" key="1">
    <citation type="submission" date="2018-02" db="EMBL/GenBank/DDBJ databases">
        <authorList>
            <person name="Cohen D.B."/>
            <person name="Kent A.D."/>
        </authorList>
    </citation>
    <scope>NUCLEOTIDE SEQUENCE</scope>
</reference>
<dbReference type="EMBL" id="OIVN01006346">
    <property type="protein sequence ID" value="SPD31091.1"/>
    <property type="molecule type" value="Genomic_DNA"/>
</dbReference>
<feature type="compositionally biased region" description="Basic and acidic residues" evidence="1">
    <location>
        <begin position="113"/>
        <end position="123"/>
    </location>
</feature>
<protein>
    <submittedName>
        <fullName evidence="2">Uncharacterized protein</fullName>
    </submittedName>
</protein>
<evidence type="ECO:0000256" key="1">
    <source>
        <dbReference type="SAM" id="MobiDB-lite"/>
    </source>
</evidence>
<dbReference type="AlphaFoldDB" id="A0A2N9J426"/>
<gene>
    <name evidence="2" type="ORF">FSB_LOCUS58973</name>
</gene>
<evidence type="ECO:0000313" key="2">
    <source>
        <dbReference type="EMBL" id="SPD31091.1"/>
    </source>
</evidence>
<feature type="compositionally biased region" description="Basic and acidic residues" evidence="1">
    <location>
        <begin position="87"/>
        <end position="101"/>
    </location>
</feature>
<proteinExistence type="predicted"/>
<sequence>MLVLTRTTPKPVTTPPPQGSQLILDQARPEPGLDQVSLRSLGRTGVGSPVLSPVPSLEREKEAVPGVVTSPKPDKFVPPHLRPGFAGREERPGPDVGRARESGLNNFGPPGRYLDDGRPKSGGESDIGMASRPRSSGSRPNLRGWYATLSFYHFFASFFII</sequence>
<feature type="region of interest" description="Disordered" evidence="1">
    <location>
        <begin position="39"/>
        <end position="141"/>
    </location>
</feature>
<name>A0A2N9J426_FAGSY</name>
<organism evidence="2">
    <name type="scientific">Fagus sylvatica</name>
    <name type="common">Beechnut</name>
    <dbReference type="NCBI Taxonomy" id="28930"/>
    <lineage>
        <taxon>Eukaryota</taxon>
        <taxon>Viridiplantae</taxon>
        <taxon>Streptophyta</taxon>
        <taxon>Embryophyta</taxon>
        <taxon>Tracheophyta</taxon>
        <taxon>Spermatophyta</taxon>
        <taxon>Magnoliopsida</taxon>
        <taxon>eudicotyledons</taxon>
        <taxon>Gunneridae</taxon>
        <taxon>Pentapetalae</taxon>
        <taxon>rosids</taxon>
        <taxon>fabids</taxon>
        <taxon>Fagales</taxon>
        <taxon>Fagaceae</taxon>
        <taxon>Fagus</taxon>
    </lineage>
</organism>
<accession>A0A2N9J426</accession>